<dbReference type="InterPro" id="IPR021333">
    <property type="entry name" value="DUF2946"/>
</dbReference>
<dbReference type="Proteomes" id="UP000477680">
    <property type="component" value="Chromosome"/>
</dbReference>
<sequence length="140" mass="14682">MSIARGRQPGPWLTLLLLSCFLTVRGLAPAGFMPASLAAGTPYDYCHGDSRSALLLKALASHQHAHHGAAHNHDDATAQAFADNHCGFSAGVGVAPAPALDLPRLARNAVPPVAVPAFLPSRQRDYLQPPSRAPPVIDLV</sequence>
<dbReference type="KEGG" id="kim:G3T16_16575"/>
<dbReference type="EMBL" id="CP048711">
    <property type="protein sequence ID" value="QIB66769.1"/>
    <property type="molecule type" value="Genomic_DNA"/>
</dbReference>
<keyword evidence="2" id="KW-1185">Reference proteome</keyword>
<dbReference type="RefSeq" id="WP_163496203.1">
    <property type="nucleotide sequence ID" value="NZ_CP048711.1"/>
</dbReference>
<organism evidence="1 2">
    <name type="scientific">Kineobactrum salinum</name>
    <dbReference type="NCBI Taxonomy" id="2708301"/>
    <lineage>
        <taxon>Bacteria</taxon>
        <taxon>Pseudomonadati</taxon>
        <taxon>Pseudomonadota</taxon>
        <taxon>Gammaproteobacteria</taxon>
        <taxon>Cellvibrionales</taxon>
        <taxon>Halieaceae</taxon>
        <taxon>Kineobactrum</taxon>
    </lineage>
</organism>
<evidence type="ECO:0000313" key="1">
    <source>
        <dbReference type="EMBL" id="QIB66769.1"/>
    </source>
</evidence>
<name>A0A6C0U5X9_9GAMM</name>
<accession>A0A6C0U5X9</accession>
<dbReference type="AlphaFoldDB" id="A0A6C0U5X9"/>
<reference evidence="1 2" key="1">
    <citation type="submission" date="2020-02" db="EMBL/GenBank/DDBJ databases">
        <title>Genome sequencing for Kineobactrum sp. M2.</title>
        <authorList>
            <person name="Park S.-J."/>
        </authorList>
    </citation>
    <scope>NUCLEOTIDE SEQUENCE [LARGE SCALE GENOMIC DNA]</scope>
    <source>
        <strain evidence="1 2">M2</strain>
    </source>
</reference>
<protein>
    <submittedName>
        <fullName evidence="1">DUF2946 domain-containing protein</fullName>
    </submittedName>
</protein>
<proteinExistence type="predicted"/>
<dbReference type="PROSITE" id="PS51257">
    <property type="entry name" value="PROKAR_LIPOPROTEIN"/>
    <property type="match status" value="1"/>
</dbReference>
<gene>
    <name evidence="1" type="ORF">G3T16_16575</name>
</gene>
<evidence type="ECO:0000313" key="2">
    <source>
        <dbReference type="Proteomes" id="UP000477680"/>
    </source>
</evidence>
<dbReference type="Pfam" id="PF11162">
    <property type="entry name" value="DUF2946"/>
    <property type="match status" value="1"/>
</dbReference>